<dbReference type="RefSeq" id="WP_200671263.1">
    <property type="nucleotide sequence ID" value="NZ_JACWCW010000057.1"/>
</dbReference>
<comment type="caution">
    <text evidence="2">The sequence shown here is derived from an EMBL/GenBank/DDBJ whole genome shotgun (WGS) entry which is preliminary data.</text>
</comment>
<dbReference type="Proteomes" id="UP001404845">
    <property type="component" value="Unassembled WGS sequence"/>
</dbReference>
<reference evidence="2 3" key="1">
    <citation type="journal article" date="2023" name="PLoS ONE">
        <title>Complete genome assembly of Hawai'i environmental nontuberculous mycobacteria reveals unexpected co-isolation with methylobacteria.</title>
        <authorList>
            <person name="Hendrix J."/>
            <person name="Epperson L.E."/>
            <person name="Tong E.I."/>
            <person name="Chan Y.L."/>
            <person name="Hasan N.A."/>
            <person name="Dawrs S.N."/>
            <person name="Norton G.J."/>
            <person name="Virdi R."/>
            <person name="Crooks J.L."/>
            <person name="Chan E.D."/>
            <person name="Honda J.R."/>
            <person name="Strong M."/>
        </authorList>
    </citation>
    <scope>NUCLEOTIDE SEQUENCE [LARGE SCALE GENOMIC DNA]</scope>
    <source>
        <strain evidence="2 3">NJH_HI01</strain>
    </source>
</reference>
<evidence type="ECO:0000313" key="2">
    <source>
        <dbReference type="EMBL" id="MEN3226498.1"/>
    </source>
</evidence>
<keyword evidence="1" id="KW-0472">Membrane</keyword>
<evidence type="ECO:0000256" key="1">
    <source>
        <dbReference type="SAM" id="Phobius"/>
    </source>
</evidence>
<organism evidence="2 3">
    <name type="scientific">Methylorubrum rhodesianum</name>
    <dbReference type="NCBI Taxonomy" id="29427"/>
    <lineage>
        <taxon>Bacteria</taxon>
        <taxon>Pseudomonadati</taxon>
        <taxon>Pseudomonadota</taxon>
        <taxon>Alphaproteobacteria</taxon>
        <taxon>Hyphomicrobiales</taxon>
        <taxon>Methylobacteriaceae</taxon>
        <taxon>Methylorubrum</taxon>
    </lineage>
</organism>
<protein>
    <submittedName>
        <fullName evidence="2">Uncharacterized protein</fullName>
    </submittedName>
</protein>
<feature type="transmembrane region" description="Helical" evidence="1">
    <location>
        <begin position="62"/>
        <end position="84"/>
    </location>
</feature>
<sequence>MLRLRLLLATAVANAKADPSWRQCIRLIAGLVVLRANSALFIAAVVLQAFGAPPAWPHEAPLMWAAAWAPAYVSLSFLADWAGVDGMGDLDIDLR</sequence>
<feature type="transmembrane region" description="Helical" evidence="1">
    <location>
        <begin position="27"/>
        <end position="50"/>
    </location>
</feature>
<proteinExistence type="predicted"/>
<keyword evidence="1" id="KW-1133">Transmembrane helix</keyword>
<keyword evidence="1" id="KW-0812">Transmembrane</keyword>
<dbReference type="EMBL" id="JAQYXL010000001">
    <property type="protein sequence ID" value="MEN3226498.1"/>
    <property type="molecule type" value="Genomic_DNA"/>
</dbReference>
<name>A0ABU9Z5D4_9HYPH</name>
<keyword evidence="3" id="KW-1185">Reference proteome</keyword>
<evidence type="ECO:0000313" key="3">
    <source>
        <dbReference type="Proteomes" id="UP001404845"/>
    </source>
</evidence>
<accession>A0ABU9Z5D4</accession>
<gene>
    <name evidence="2" type="ORF">PUR21_02245</name>
</gene>